<dbReference type="SMART" id="SM01382">
    <property type="entry name" value="Ribosomal_L2_C"/>
    <property type="match status" value="1"/>
</dbReference>
<feature type="domain" description="Large ribosomal subunit protein uL2 C-terminal" evidence="7">
    <location>
        <begin position="111"/>
        <end position="240"/>
    </location>
</feature>
<dbReference type="Gene3D" id="2.40.50.140">
    <property type="entry name" value="Nucleic acid-binding proteins"/>
    <property type="match status" value="1"/>
</dbReference>
<evidence type="ECO:0000256" key="5">
    <source>
        <dbReference type="ARBA" id="ARBA00035459"/>
    </source>
</evidence>
<dbReference type="InterPro" id="IPR022671">
    <property type="entry name" value="Ribosomal_uL2_CS"/>
</dbReference>
<comment type="similarity">
    <text evidence="1">Belongs to the universal ribosomal protein uL2 family.</text>
</comment>
<dbReference type="InterPro" id="IPR008991">
    <property type="entry name" value="Translation_prot_SH3-like_sf"/>
</dbReference>
<feature type="domain" description="Large ribosomal subunit protein uL2 RNA-binding" evidence="8">
    <location>
        <begin position="29"/>
        <end position="105"/>
    </location>
</feature>
<organism evidence="9 10">
    <name type="scientific">Candidatus Nealsonbacteria bacterium CG11_big_fil_rev_8_21_14_0_20_39_9</name>
    <dbReference type="NCBI Taxonomy" id="1974715"/>
    <lineage>
        <taxon>Bacteria</taxon>
        <taxon>Candidatus Nealsoniibacteriota</taxon>
    </lineage>
</organism>
<dbReference type="NCBIfam" id="TIGR01171">
    <property type="entry name" value="rplB_bact"/>
    <property type="match status" value="1"/>
</dbReference>
<sequence length="261" mass="29021">MAKIQKSKSILTKKEPERRWLLALKSKAGRTASGRITVRHRGGGVKRLYRVADFGQDKLGVVGKVIALEYDPYRTAYLVLVEYQDGDRRYILAPYQLNVGDEIICNEAAEIKIGNRMKLKNIPVGTQVYNIELEPGKGGKMARSAGSTAKVLAREAGLTHLAMPSGEIRKVPQECFASIGQVSRPEHRFITIGKAGRVRLKGRRPQVRGTAMNPCDHPHGGGEGKTPIGLKYPKTPWGKPALGVKTRKKKWTDKYIVKRRN</sequence>
<dbReference type="GO" id="GO:0003723">
    <property type="term" value="F:RNA binding"/>
    <property type="evidence" value="ECO:0007669"/>
    <property type="project" value="InterPro"/>
</dbReference>
<dbReference type="GO" id="GO:0003735">
    <property type="term" value="F:structural constituent of ribosome"/>
    <property type="evidence" value="ECO:0007669"/>
    <property type="project" value="InterPro"/>
</dbReference>
<dbReference type="InterPro" id="IPR005880">
    <property type="entry name" value="Ribosomal_uL2_bac/org-type"/>
</dbReference>
<evidence type="ECO:0000256" key="1">
    <source>
        <dbReference type="ARBA" id="ARBA00005636"/>
    </source>
</evidence>
<gene>
    <name evidence="9" type="ORF">COV64_01205</name>
</gene>
<dbReference type="PANTHER" id="PTHR13691:SF5">
    <property type="entry name" value="LARGE RIBOSOMAL SUBUNIT PROTEIN UL2M"/>
    <property type="match status" value="1"/>
</dbReference>
<evidence type="ECO:0000256" key="3">
    <source>
        <dbReference type="ARBA" id="ARBA00023274"/>
    </source>
</evidence>
<accession>A0A2H0MP59</accession>
<dbReference type="Proteomes" id="UP000229381">
    <property type="component" value="Unassembled WGS sequence"/>
</dbReference>
<dbReference type="SMART" id="SM01383">
    <property type="entry name" value="Ribosomal_L2"/>
    <property type="match status" value="1"/>
</dbReference>
<dbReference type="SUPFAM" id="SSF50249">
    <property type="entry name" value="Nucleic acid-binding proteins"/>
    <property type="match status" value="1"/>
</dbReference>
<name>A0A2H0MP59_9BACT</name>
<dbReference type="PROSITE" id="PS00467">
    <property type="entry name" value="RIBOSOMAL_L2"/>
    <property type="match status" value="1"/>
</dbReference>
<dbReference type="FunFam" id="4.10.950.10:FF:000001">
    <property type="entry name" value="50S ribosomal protein L2"/>
    <property type="match status" value="1"/>
</dbReference>
<keyword evidence="3" id="KW-0687">Ribonucleoprotein</keyword>
<dbReference type="AlphaFoldDB" id="A0A2H0MP59"/>
<dbReference type="Pfam" id="PF03947">
    <property type="entry name" value="Ribosomal_L2_C"/>
    <property type="match status" value="1"/>
</dbReference>
<evidence type="ECO:0000256" key="4">
    <source>
        <dbReference type="ARBA" id="ARBA00035242"/>
    </source>
</evidence>
<evidence type="ECO:0000259" key="7">
    <source>
        <dbReference type="SMART" id="SM01382"/>
    </source>
</evidence>
<dbReference type="Gene3D" id="4.10.950.10">
    <property type="entry name" value="Ribosomal protein L2, domain 3"/>
    <property type="match status" value="1"/>
</dbReference>
<dbReference type="GO" id="GO:0016740">
    <property type="term" value="F:transferase activity"/>
    <property type="evidence" value="ECO:0007669"/>
    <property type="project" value="InterPro"/>
</dbReference>
<dbReference type="PIRSF" id="PIRSF002158">
    <property type="entry name" value="Ribosomal_L2"/>
    <property type="match status" value="1"/>
</dbReference>
<evidence type="ECO:0000256" key="6">
    <source>
        <dbReference type="SAM" id="MobiDB-lite"/>
    </source>
</evidence>
<dbReference type="SUPFAM" id="SSF50104">
    <property type="entry name" value="Translation proteins SH3-like domain"/>
    <property type="match status" value="1"/>
</dbReference>
<protein>
    <recommendedName>
        <fullName evidence="4">Large ribosomal subunit protein uL2</fullName>
    </recommendedName>
    <alternativeName>
        <fullName evidence="5">50S ribosomal protein L2</fullName>
    </alternativeName>
</protein>
<evidence type="ECO:0000256" key="2">
    <source>
        <dbReference type="ARBA" id="ARBA00022980"/>
    </source>
</evidence>
<proteinExistence type="inferred from homology"/>
<dbReference type="EMBL" id="PCWI01000029">
    <property type="protein sequence ID" value="PIQ98442.1"/>
    <property type="molecule type" value="Genomic_DNA"/>
</dbReference>
<comment type="caution">
    <text evidence="9">The sequence shown here is derived from an EMBL/GenBank/DDBJ whole genome shotgun (WGS) entry which is preliminary data.</text>
</comment>
<reference evidence="9 10" key="1">
    <citation type="submission" date="2017-09" db="EMBL/GenBank/DDBJ databases">
        <title>Depth-based differentiation of microbial function through sediment-hosted aquifers and enrichment of novel symbionts in the deep terrestrial subsurface.</title>
        <authorList>
            <person name="Probst A.J."/>
            <person name="Ladd B."/>
            <person name="Jarett J.K."/>
            <person name="Geller-Mcgrath D.E."/>
            <person name="Sieber C.M."/>
            <person name="Emerson J.B."/>
            <person name="Anantharaman K."/>
            <person name="Thomas B.C."/>
            <person name="Malmstrom R."/>
            <person name="Stieglmeier M."/>
            <person name="Klingl A."/>
            <person name="Woyke T."/>
            <person name="Ryan C.M."/>
            <person name="Banfield J.F."/>
        </authorList>
    </citation>
    <scope>NUCLEOTIDE SEQUENCE [LARGE SCALE GENOMIC DNA]</scope>
    <source>
        <strain evidence="9">CG11_big_fil_rev_8_21_14_0_20_39_9</strain>
    </source>
</reference>
<dbReference type="Gene3D" id="2.30.30.30">
    <property type="match status" value="1"/>
</dbReference>
<dbReference type="InterPro" id="IPR022666">
    <property type="entry name" value="Ribosomal_uL2_RNA-bd_dom"/>
</dbReference>
<dbReference type="FunFam" id="2.30.30.30:FF:000001">
    <property type="entry name" value="50S ribosomal protein L2"/>
    <property type="match status" value="1"/>
</dbReference>
<dbReference type="InterPro" id="IPR002171">
    <property type="entry name" value="Ribosomal_uL2"/>
</dbReference>
<dbReference type="Pfam" id="PF00181">
    <property type="entry name" value="Ribosomal_L2_N"/>
    <property type="match status" value="1"/>
</dbReference>
<evidence type="ECO:0000259" key="8">
    <source>
        <dbReference type="SMART" id="SM01383"/>
    </source>
</evidence>
<feature type="region of interest" description="Disordered" evidence="6">
    <location>
        <begin position="201"/>
        <end position="234"/>
    </location>
</feature>
<dbReference type="InterPro" id="IPR014726">
    <property type="entry name" value="Ribosomal_uL2_dom3"/>
</dbReference>
<keyword evidence="2 9" id="KW-0689">Ribosomal protein</keyword>
<dbReference type="GO" id="GO:0002181">
    <property type="term" value="P:cytoplasmic translation"/>
    <property type="evidence" value="ECO:0007669"/>
    <property type="project" value="TreeGrafter"/>
</dbReference>
<evidence type="ECO:0000313" key="9">
    <source>
        <dbReference type="EMBL" id="PIQ98442.1"/>
    </source>
</evidence>
<evidence type="ECO:0000313" key="10">
    <source>
        <dbReference type="Proteomes" id="UP000229381"/>
    </source>
</evidence>
<dbReference type="InterPro" id="IPR012340">
    <property type="entry name" value="NA-bd_OB-fold"/>
</dbReference>
<dbReference type="PANTHER" id="PTHR13691">
    <property type="entry name" value="RIBOSOMAL PROTEIN L2"/>
    <property type="match status" value="1"/>
</dbReference>
<dbReference type="InterPro" id="IPR014722">
    <property type="entry name" value="Rib_uL2_dom2"/>
</dbReference>
<dbReference type="InterPro" id="IPR022669">
    <property type="entry name" value="Ribosomal_uL2_C"/>
</dbReference>
<dbReference type="GO" id="GO:0015934">
    <property type="term" value="C:large ribosomal subunit"/>
    <property type="evidence" value="ECO:0007669"/>
    <property type="project" value="InterPro"/>
</dbReference>